<proteinExistence type="predicted"/>
<comment type="caution">
    <text evidence="2">The sequence shown here is derived from an EMBL/GenBank/DDBJ whole genome shotgun (WGS) entry which is preliminary data.</text>
</comment>
<reference evidence="2" key="1">
    <citation type="journal article" date="2016" name="Int. J. Syst. Evol. Microbiol.">
        <title>Pseudoxanthomonas helianthi sp. nov., isolated from roots of Jerusalem artichoke (Helianthus tuberosus).</title>
        <authorList>
            <person name="Kittiwongwattana C."/>
            <person name="Thawai C."/>
        </authorList>
    </citation>
    <scope>NUCLEOTIDE SEQUENCE</scope>
    <source>
        <strain evidence="2">110414</strain>
    </source>
</reference>
<sequence length="130" mass="14270">MRLSQHELARRVGVHRSAVTQWERDGGTRPCVEHLAAISIVANVPFEWLATGRGDPTCSPEIEVPAVAYDYAVDETEARLLEVIRRLPKRAQKAVCDLVEMIAKEQVDGAHASAGDNALRRSLGLSRQSA</sequence>
<dbReference type="SUPFAM" id="SSF47413">
    <property type="entry name" value="lambda repressor-like DNA-binding domains"/>
    <property type="match status" value="1"/>
</dbReference>
<evidence type="ECO:0000313" key="2">
    <source>
        <dbReference type="EMBL" id="MBP3985298.1"/>
    </source>
</evidence>
<keyword evidence="3" id="KW-1185">Reference proteome</keyword>
<feature type="domain" description="HTH cro/C1-type" evidence="1">
    <location>
        <begin position="3"/>
        <end position="49"/>
    </location>
</feature>
<evidence type="ECO:0000259" key="1">
    <source>
        <dbReference type="PROSITE" id="PS50943"/>
    </source>
</evidence>
<organism evidence="2 3">
    <name type="scientific">Pseudoxanthomonas helianthi</name>
    <dbReference type="NCBI Taxonomy" id="1453541"/>
    <lineage>
        <taxon>Bacteria</taxon>
        <taxon>Pseudomonadati</taxon>
        <taxon>Pseudomonadota</taxon>
        <taxon>Gammaproteobacteria</taxon>
        <taxon>Lysobacterales</taxon>
        <taxon>Lysobacteraceae</taxon>
        <taxon>Pseudoxanthomonas</taxon>
    </lineage>
</organism>
<gene>
    <name evidence="2" type="ORF">J5837_12870</name>
</gene>
<protein>
    <submittedName>
        <fullName evidence="2">Helix-turn-helix domain-containing protein</fullName>
    </submittedName>
</protein>
<dbReference type="CDD" id="cd00093">
    <property type="entry name" value="HTH_XRE"/>
    <property type="match status" value="1"/>
</dbReference>
<dbReference type="InterPro" id="IPR010982">
    <property type="entry name" value="Lambda_DNA-bd_dom_sf"/>
</dbReference>
<reference evidence="2" key="2">
    <citation type="submission" date="2021-03" db="EMBL/GenBank/DDBJ databases">
        <authorList>
            <person name="Cao W."/>
        </authorList>
    </citation>
    <scope>NUCLEOTIDE SEQUENCE</scope>
    <source>
        <strain evidence="2">110414</strain>
    </source>
</reference>
<dbReference type="GO" id="GO:0003677">
    <property type="term" value="F:DNA binding"/>
    <property type="evidence" value="ECO:0007669"/>
    <property type="project" value="InterPro"/>
</dbReference>
<dbReference type="Proteomes" id="UP000673447">
    <property type="component" value="Unassembled WGS sequence"/>
</dbReference>
<dbReference type="Pfam" id="PF01381">
    <property type="entry name" value="HTH_3"/>
    <property type="match status" value="1"/>
</dbReference>
<accession>A0A940X3L7</accession>
<dbReference type="InterPro" id="IPR001387">
    <property type="entry name" value="Cro/C1-type_HTH"/>
</dbReference>
<dbReference type="Gene3D" id="1.10.260.40">
    <property type="entry name" value="lambda repressor-like DNA-binding domains"/>
    <property type="match status" value="1"/>
</dbReference>
<name>A0A940X3L7_9GAMM</name>
<dbReference type="EMBL" id="JAGKTC010000003">
    <property type="protein sequence ID" value="MBP3985298.1"/>
    <property type="molecule type" value="Genomic_DNA"/>
</dbReference>
<dbReference type="PROSITE" id="PS50943">
    <property type="entry name" value="HTH_CROC1"/>
    <property type="match status" value="1"/>
</dbReference>
<evidence type="ECO:0000313" key="3">
    <source>
        <dbReference type="Proteomes" id="UP000673447"/>
    </source>
</evidence>
<dbReference type="AlphaFoldDB" id="A0A940X3L7"/>